<dbReference type="InterPro" id="IPR036286">
    <property type="entry name" value="LexA/Signal_pep-like_sf"/>
</dbReference>
<evidence type="ECO:0000313" key="5">
    <source>
        <dbReference type="EMBL" id="HAE49476.1"/>
    </source>
</evidence>
<dbReference type="PANTHER" id="PTHR40661">
    <property type="match status" value="1"/>
</dbReference>
<dbReference type="EMBL" id="DMAI01000308">
    <property type="protein sequence ID" value="HAE49476.1"/>
    <property type="molecule type" value="Genomic_DNA"/>
</dbReference>
<dbReference type="GO" id="GO:0003677">
    <property type="term" value="F:DNA binding"/>
    <property type="evidence" value="ECO:0007669"/>
    <property type="project" value="UniProtKB-KW"/>
</dbReference>
<evidence type="ECO:0000256" key="1">
    <source>
        <dbReference type="ARBA" id="ARBA00023015"/>
    </source>
</evidence>
<protein>
    <submittedName>
        <fullName evidence="5">Transcriptional regulator</fullName>
    </submittedName>
</protein>
<name>A0A3B9IP20_9PROT</name>
<dbReference type="AlphaFoldDB" id="A0A3B9IP20"/>
<dbReference type="PROSITE" id="PS50943">
    <property type="entry name" value="HTH_CROC1"/>
    <property type="match status" value="1"/>
</dbReference>
<reference evidence="5 6" key="1">
    <citation type="journal article" date="2018" name="Nat. Biotechnol.">
        <title>A standardized bacterial taxonomy based on genome phylogeny substantially revises the tree of life.</title>
        <authorList>
            <person name="Parks D.H."/>
            <person name="Chuvochina M."/>
            <person name="Waite D.W."/>
            <person name="Rinke C."/>
            <person name="Skarshewski A."/>
            <person name="Chaumeil P.A."/>
            <person name="Hugenholtz P."/>
        </authorList>
    </citation>
    <scope>NUCLEOTIDE SEQUENCE [LARGE SCALE GENOMIC DNA]</scope>
    <source>
        <strain evidence="5">UBA8739</strain>
    </source>
</reference>
<dbReference type="InterPro" id="IPR001387">
    <property type="entry name" value="Cro/C1-type_HTH"/>
</dbReference>
<comment type="caution">
    <text evidence="5">The sequence shown here is derived from an EMBL/GenBank/DDBJ whole genome shotgun (WGS) entry which is preliminary data.</text>
</comment>
<dbReference type="Pfam" id="PF00717">
    <property type="entry name" value="Peptidase_S24"/>
    <property type="match status" value="1"/>
</dbReference>
<dbReference type="Proteomes" id="UP000257706">
    <property type="component" value="Unassembled WGS sequence"/>
</dbReference>
<organism evidence="5 6">
    <name type="scientific">Tistrella mobilis</name>
    <dbReference type="NCBI Taxonomy" id="171437"/>
    <lineage>
        <taxon>Bacteria</taxon>
        <taxon>Pseudomonadati</taxon>
        <taxon>Pseudomonadota</taxon>
        <taxon>Alphaproteobacteria</taxon>
        <taxon>Geminicoccales</taxon>
        <taxon>Geminicoccaceae</taxon>
        <taxon>Tistrella</taxon>
    </lineage>
</organism>
<dbReference type="SUPFAM" id="SSF51306">
    <property type="entry name" value="LexA/Signal peptidase"/>
    <property type="match status" value="1"/>
</dbReference>
<sequence length="196" mass="21051">MTEKTGIPLGTISKYVAQSSTASFANAAKIARAAGITLDDMAFGSGMGASRSERVPDGPDLVRLPRYNVEAAAGAGISVTSELVTDVVAFERAFLRDLGAAPDRCSVIWARGDSMVPTIPDGSILVVDHSQIELVHGCIYVVNLGGDLLVKRLRRRLDSTVELVSDNQIYPVEALRPADLEHLRVIGRVVYFCRVP</sequence>
<evidence type="ECO:0000256" key="2">
    <source>
        <dbReference type="ARBA" id="ARBA00023125"/>
    </source>
</evidence>
<gene>
    <name evidence="5" type="ORF">DCK97_18830</name>
</gene>
<feature type="domain" description="HTH cro/C1-type" evidence="4">
    <location>
        <begin position="3"/>
        <end position="41"/>
    </location>
</feature>
<dbReference type="PANTHER" id="PTHR40661:SF3">
    <property type="entry name" value="FELS-1 PROPHAGE TRANSCRIPTIONAL REGULATOR"/>
    <property type="match status" value="1"/>
</dbReference>
<proteinExistence type="predicted"/>
<dbReference type="CDD" id="cd06529">
    <property type="entry name" value="S24_LexA-like"/>
    <property type="match status" value="1"/>
</dbReference>
<evidence type="ECO:0000313" key="6">
    <source>
        <dbReference type="Proteomes" id="UP000257706"/>
    </source>
</evidence>
<keyword evidence="3" id="KW-0804">Transcription</keyword>
<dbReference type="Gene3D" id="2.10.109.10">
    <property type="entry name" value="Umud Fragment, subunit A"/>
    <property type="match status" value="1"/>
</dbReference>
<keyword evidence="1" id="KW-0805">Transcription regulation</keyword>
<evidence type="ECO:0000256" key="3">
    <source>
        <dbReference type="ARBA" id="ARBA00023163"/>
    </source>
</evidence>
<evidence type="ECO:0000259" key="4">
    <source>
        <dbReference type="PROSITE" id="PS50943"/>
    </source>
</evidence>
<keyword evidence="2" id="KW-0238">DNA-binding</keyword>
<accession>A0A3B9IP20</accession>
<dbReference type="InterPro" id="IPR039418">
    <property type="entry name" value="LexA-like"/>
</dbReference>
<dbReference type="InterPro" id="IPR015927">
    <property type="entry name" value="Peptidase_S24_S26A/B/C"/>
</dbReference>